<evidence type="ECO:0000313" key="3">
    <source>
        <dbReference type="Proteomes" id="UP001259832"/>
    </source>
</evidence>
<reference evidence="2" key="1">
    <citation type="submission" date="2023-08" db="EMBL/GenBank/DDBJ databases">
        <title>Reference Genome Resource for the Citrus Pathogen Phytophthora citrophthora.</title>
        <authorList>
            <person name="Moller H."/>
            <person name="Coetzee B."/>
            <person name="Rose L.J."/>
            <person name="Van Niekerk J.M."/>
        </authorList>
    </citation>
    <scope>NUCLEOTIDE SEQUENCE</scope>
    <source>
        <strain evidence="2">STE-U-9442</strain>
    </source>
</reference>
<name>A0AAD9LG85_9STRA</name>
<keyword evidence="3" id="KW-1185">Reference proteome</keyword>
<protein>
    <submittedName>
        <fullName evidence="2">Uncharacterized protein</fullName>
    </submittedName>
</protein>
<dbReference type="AlphaFoldDB" id="A0AAD9LG85"/>
<proteinExistence type="predicted"/>
<evidence type="ECO:0000313" key="2">
    <source>
        <dbReference type="EMBL" id="KAK1935211.1"/>
    </source>
</evidence>
<comment type="caution">
    <text evidence="2">The sequence shown here is derived from an EMBL/GenBank/DDBJ whole genome shotgun (WGS) entry which is preliminary data.</text>
</comment>
<sequence length="255" mass="28358">MSSSSSEVDRRAVPDEATALLTIKIGDVSRTSRKHLTILTFGFLLSEGLDVFRAKVDACTDKALENFCGDPHVREDPALYMRPGAHSKQAELVEITSNNFENRVARSYKNYLKRKTEDNFQCEVYVYVKKVVAPRRRRSKDTTEIATDAALQEDFVQTQQLDSGELSGPAVAPSSKRKRSIGSEGSVEQSQSYQPVQGLHIDGGYYRTVRMVINGVVVPVQVNVQDLLLCFTSFQQSTALGTETHEEAEANGFQE</sequence>
<organism evidence="2 3">
    <name type="scientific">Phytophthora citrophthora</name>
    <dbReference type="NCBI Taxonomy" id="4793"/>
    <lineage>
        <taxon>Eukaryota</taxon>
        <taxon>Sar</taxon>
        <taxon>Stramenopiles</taxon>
        <taxon>Oomycota</taxon>
        <taxon>Peronosporomycetes</taxon>
        <taxon>Peronosporales</taxon>
        <taxon>Peronosporaceae</taxon>
        <taxon>Phytophthora</taxon>
    </lineage>
</organism>
<feature type="region of interest" description="Disordered" evidence="1">
    <location>
        <begin position="158"/>
        <end position="193"/>
    </location>
</feature>
<dbReference type="EMBL" id="JASMQC010000024">
    <property type="protein sequence ID" value="KAK1935211.1"/>
    <property type="molecule type" value="Genomic_DNA"/>
</dbReference>
<dbReference type="Proteomes" id="UP001259832">
    <property type="component" value="Unassembled WGS sequence"/>
</dbReference>
<evidence type="ECO:0000256" key="1">
    <source>
        <dbReference type="SAM" id="MobiDB-lite"/>
    </source>
</evidence>
<gene>
    <name evidence="2" type="ORF">P3T76_010977</name>
</gene>
<accession>A0AAD9LG85</accession>